<feature type="transmembrane region" description="Helical" evidence="1">
    <location>
        <begin position="55"/>
        <end position="76"/>
    </location>
</feature>
<keyword evidence="1" id="KW-1133">Transmembrane helix</keyword>
<evidence type="ECO:0000256" key="1">
    <source>
        <dbReference type="SAM" id="Phobius"/>
    </source>
</evidence>
<comment type="caution">
    <text evidence="2">The sequence shown here is derived from an EMBL/GenBank/DDBJ whole genome shotgun (WGS) entry which is preliminary data.</text>
</comment>
<protein>
    <submittedName>
        <fullName evidence="2">Uncharacterized protein</fullName>
    </submittedName>
</protein>
<feature type="transmembrane region" description="Helical" evidence="1">
    <location>
        <begin position="82"/>
        <end position="103"/>
    </location>
</feature>
<dbReference type="InterPro" id="IPR020490">
    <property type="entry name" value="Uncharacterised_YaiZ"/>
</dbReference>
<dbReference type="PATRIC" id="fig|1401327.3.peg.719"/>
<proteinExistence type="predicted"/>
<accession>A0A090NLE0</accession>
<gene>
    <name evidence="2" type="ORF">WRSd3_00784</name>
</gene>
<dbReference type="AlphaFoldDB" id="A0A090NLE0"/>
<keyword evidence="1" id="KW-0472">Membrane</keyword>
<organism evidence="2 3">
    <name type="scientific">Shigella dysenteriae WRSd3</name>
    <dbReference type="NCBI Taxonomy" id="1401327"/>
    <lineage>
        <taxon>Bacteria</taxon>
        <taxon>Pseudomonadati</taxon>
        <taxon>Pseudomonadota</taxon>
        <taxon>Gammaproteobacteria</taxon>
        <taxon>Enterobacterales</taxon>
        <taxon>Enterobacteriaceae</taxon>
        <taxon>Shigella</taxon>
    </lineage>
</organism>
<evidence type="ECO:0000313" key="3">
    <source>
        <dbReference type="Proteomes" id="UP000017944"/>
    </source>
</evidence>
<dbReference type="EMBL" id="AXUT01000060">
    <property type="protein sequence ID" value="ESU81365.1"/>
    <property type="molecule type" value="Genomic_DNA"/>
</dbReference>
<dbReference type="Proteomes" id="UP000017944">
    <property type="component" value="Unassembled WGS sequence"/>
</dbReference>
<keyword evidence="1" id="KW-0812">Transmembrane</keyword>
<reference evidence="2 3" key="1">
    <citation type="submission" date="2013-10" db="EMBL/GenBank/DDBJ databases">
        <title>Draft genomes and the virulence plasmids of Sd1617 vaccine constructs: WRSd3 and WRSd5.</title>
        <authorList>
            <person name="Aksomboon Vongsawan A."/>
            <person name="Venkatesan M.M."/>
            <person name="Vaisvil B."/>
            <person name="Emel G."/>
            <person name="Kepatral V."/>
            <person name="Sethabutr O."/>
            <person name="Serichantalergs O."/>
            <person name="Mason C."/>
        </authorList>
    </citation>
    <scope>NUCLEOTIDE SEQUENCE [LARGE SCALE GENOMIC DNA]</scope>
    <source>
        <strain evidence="2 3">WRSd3</strain>
    </source>
</reference>
<name>A0A090NLE0_SHIDY</name>
<sequence length="114" mass="13020">MNLRCESQNGNFKLNLLTITKMLSTPQTVVTEYARMSFFVNGAAMNLPVKIRRDWHYYAFAIGLIFILNGVVGLLGFEAKGWQTYAVGLVTWVISFWLAGLIIRRRDEETENAQ</sequence>
<dbReference type="Pfam" id="PF10953">
    <property type="entry name" value="DUF2754"/>
    <property type="match status" value="1"/>
</dbReference>
<evidence type="ECO:0000313" key="2">
    <source>
        <dbReference type="EMBL" id="ESU81365.1"/>
    </source>
</evidence>